<feature type="domain" description="Amidase" evidence="1">
    <location>
        <begin position="56"/>
        <end position="362"/>
    </location>
</feature>
<dbReference type="PANTHER" id="PTHR42678">
    <property type="entry name" value="AMIDASE"/>
    <property type="match status" value="1"/>
</dbReference>
<dbReference type="InterPro" id="IPR036928">
    <property type="entry name" value="AS_sf"/>
</dbReference>
<dbReference type="OrthoDB" id="566138at2759"/>
<dbReference type="Pfam" id="PF01425">
    <property type="entry name" value="Amidase"/>
    <property type="match status" value="1"/>
</dbReference>
<sequence>MRPNAVIDLRFQELGSCEPEMGEVLVDMATSIVEASIEELQQALTTGTLSSVELTAKHLLRIAHYDRRGTLLNAVPIINTAVFDEAQASDELRATTAETRSPLEGIPVTIKDSYAIKGMTLAAGSHAFQNVIATEDAFAVSRIKNGGGIILGKTNMPPMAAGGMQRGVYGRAESPYNQGYLTAAFASGSSNGSGTATAASFGVIGMGEETYSSGRSPASNNGLVAYTPSRGIISIRGNWPLFSTRDTVVPHTRSVKDMMSLLDVLVAEDEIKTGDFWREQPFVKLTPIQEVRPKSYHDLANAKSLAGKKLGVPKMYIGEEDPEALPVHTSSSVRKLWDKARATLESLGATIVEVDFPIVTNLEKPLPGQEKPKDPYFPPVFRDELDMVQFSAYTWDDFLRQNNDASGSGITTLAAVDGETIFPHPPGCLRDRYSPSEPLTKLAPLVELAKTRKIATFDIPNLGTVLQSYEDTRKRDLEDWMDKHNLDAIVFPANGDVGKADADRNEQSARDAWRNGVLYSNGNCALRKYGIPSMSVPMGAMEDTNMPVNLTFVTKAYHDNDLIGFSYAFEQSHKGRTVPTRTPALPTDAISAKAISTEGQANGAAGSKAAPILEASAERGADKSKIKVSGLIKSAHAGGLKSFEVFVDGLLADSPPMDDGDWSSTVELKTGWSGRPEEKNVPDPNLAMIVVLAVAANGRATGALLFA</sequence>
<dbReference type="Gene3D" id="3.90.1300.10">
    <property type="entry name" value="Amidase signature (AS) domain"/>
    <property type="match status" value="1"/>
</dbReference>
<keyword evidence="3" id="KW-1185">Reference proteome</keyword>
<dbReference type="NCBIfam" id="NF005127">
    <property type="entry name" value="PRK06565.1"/>
    <property type="match status" value="1"/>
</dbReference>
<gene>
    <name evidence="2" type="ORF">N0V93_007753</name>
</gene>
<evidence type="ECO:0000259" key="1">
    <source>
        <dbReference type="Pfam" id="PF01425"/>
    </source>
</evidence>
<accession>A0A9W8YLN9</accession>
<protein>
    <recommendedName>
        <fullName evidence="1">Amidase domain-containing protein</fullName>
    </recommendedName>
</protein>
<dbReference type="PANTHER" id="PTHR42678:SF11">
    <property type="entry name" value="AMIDASE FAMILY PROTEIN"/>
    <property type="match status" value="1"/>
</dbReference>
<dbReference type="SUPFAM" id="SSF75304">
    <property type="entry name" value="Amidase signature (AS) enzymes"/>
    <property type="match status" value="1"/>
</dbReference>
<dbReference type="Proteomes" id="UP001140453">
    <property type="component" value="Unassembled WGS sequence"/>
</dbReference>
<reference evidence="2" key="1">
    <citation type="submission" date="2022-10" db="EMBL/GenBank/DDBJ databases">
        <title>Tapping the CABI collections for fungal endophytes: first genome assemblies for Collariella, Neodidymelliopsis, Ascochyta clinopodiicola, Didymella pomorum, Didymosphaeria variabile, Neocosmospora piperis and Neocucurbitaria cava.</title>
        <authorList>
            <person name="Hill R."/>
        </authorList>
    </citation>
    <scope>NUCLEOTIDE SEQUENCE</scope>
    <source>
        <strain evidence="2">IMI 355082</strain>
    </source>
</reference>
<dbReference type="EMBL" id="JAPEVB010000005">
    <property type="protein sequence ID" value="KAJ4387164.1"/>
    <property type="molecule type" value="Genomic_DNA"/>
</dbReference>
<evidence type="ECO:0000313" key="2">
    <source>
        <dbReference type="EMBL" id="KAJ4387164.1"/>
    </source>
</evidence>
<dbReference type="InterPro" id="IPR023631">
    <property type="entry name" value="Amidase_dom"/>
</dbReference>
<proteinExistence type="predicted"/>
<evidence type="ECO:0000313" key="3">
    <source>
        <dbReference type="Proteomes" id="UP001140453"/>
    </source>
</evidence>
<dbReference type="AlphaFoldDB" id="A0A9W8YLN9"/>
<name>A0A9W8YLN9_9PEZI</name>
<organism evidence="2 3">
    <name type="scientific">Gnomoniopsis smithogilvyi</name>
    <dbReference type="NCBI Taxonomy" id="1191159"/>
    <lineage>
        <taxon>Eukaryota</taxon>
        <taxon>Fungi</taxon>
        <taxon>Dikarya</taxon>
        <taxon>Ascomycota</taxon>
        <taxon>Pezizomycotina</taxon>
        <taxon>Sordariomycetes</taxon>
        <taxon>Sordariomycetidae</taxon>
        <taxon>Diaporthales</taxon>
        <taxon>Gnomoniaceae</taxon>
        <taxon>Gnomoniopsis</taxon>
    </lineage>
</organism>
<comment type="caution">
    <text evidence="2">The sequence shown here is derived from an EMBL/GenBank/DDBJ whole genome shotgun (WGS) entry which is preliminary data.</text>
</comment>